<dbReference type="Proteomes" id="UP000621492">
    <property type="component" value="Unassembled WGS sequence"/>
</dbReference>
<evidence type="ECO:0000259" key="2">
    <source>
        <dbReference type="PROSITE" id="PS51372"/>
    </source>
</evidence>
<keyword evidence="4" id="KW-1185">Reference proteome</keyword>
<evidence type="ECO:0000256" key="1">
    <source>
        <dbReference type="ARBA" id="ARBA00022737"/>
    </source>
</evidence>
<dbReference type="InterPro" id="IPR036650">
    <property type="entry name" value="CAT_RNA-bd_dom_sf"/>
</dbReference>
<dbReference type="InterPro" id="IPR050661">
    <property type="entry name" value="BglG_antiterminators"/>
</dbReference>
<protein>
    <submittedName>
        <fullName evidence="3">Transcription antiterminator LicT</fullName>
    </submittedName>
</protein>
<feature type="domain" description="PRD" evidence="2">
    <location>
        <begin position="70"/>
        <end position="175"/>
    </location>
</feature>
<dbReference type="EMBL" id="BMJD01000033">
    <property type="protein sequence ID" value="GGB53162.1"/>
    <property type="molecule type" value="Genomic_DNA"/>
</dbReference>
<dbReference type="Pfam" id="PF00874">
    <property type="entry name" value="PRD"/>
    <property type="match status" value="2"/>
</dbReference>
<sequence>MKNSKMKIKQILNNNAVIATDKNQKEVIAIGKGIGFKYHSNDWLDEADAIKVYVPMNSSYREKIIPLLEEIPFDCITLTEKIIDYAEKTLKVTLNQNLIINLADHINFSIRKFKEGMDLSNIFTEDIKRFYSDVYSVGVHAVKMINDFYHVNMNGDEAASIAFHIIDAMGNSTTEDTFKIITGVNDIVEIIEHHLNLSFDENSLDYSRFIIHLQFFMKKIYLEDNKNSSSYSSFTLQLNEQKYADIDECIGKVNKYTSKKHNYQLTGDDKLYLKIHIIRLVKHYLLS</sequence>
<dbReference type="InterPro" id="IPR011608">
    <property type="entry name" value="PRD"/>
</dbReference>
<evidence type="ECO:0000313" key="4">
    <source>
        <dbReference type="Proteomes" id="UP000621492"/>
    </source>
</evidence>
<gene>
    <name evidence="3" type="primary">licT</name>
    <name evidence="3" type="ORF">GCM10011409_33420</name>
</gene>
<dbReference type="Gene3D" id="2.30.24.10">
    <property type="entry name" value="CAT RNA-binding domain"/>
    <property type="match status" value="1"/>
</dbReference>
<dbReference type="InterPro" id="IPR036634">
    <property type="entry name" value="PRD_sf"/>
</dbReference>
<dbReference type="GO" id="GO:0006355">
    <property type="term" value="P:regulation of DNA-templated transcription"/>
    <property type="evidence" value="ECO:0007669"/>
    <property type="project" value="InterPro"/>
</dbReference>
<dbReference type="Pfam" id="PF03123">
    <property type="entry name" value="CAT_RBD"/>
    <property type="match status" value="1"/>
</dbReference>
<keyword evidence="1" id="KW-0677">Repeat</keyword>
<dbReference type="InterPro" id="IPR004341">
    <property type="entry name" value="CAT_RNA-bd_dom"/>
</dbReference>
<organism evidence="3 4">
    <name type="scientific">Lentibacillus populi</name>
    <dbReference type="NCBI Taxonomy" id="1827502"/>
    <lineage>
        <taxon>Bacteria</taxon>
        <taxon>Bacillati</taxon>
        <taxon>Bacillota</taxon>
        <taxon>Bacilli</taxon>
        <taxon>Bacillales</taxon>
        <taxon>Bacillaceae</taxon>
        <taxon>Lentibacillus</taxon>
    </lineage>
</organism>
<dbReference type="PROSITE" id="PS51372">
    <property type="entry name" value="PRD_2"/>
    <property type="match status" value="2"/>
</dbReference>
<reference evidence="3" key="2">
    <citation type="submission" date="2020-09" db="EMBL/GenBank/DDBJ databases">
        <authorList>
            <person name="Sun Q."/>
            <person name="Zhou Y."/>
        </authorList>
    </citation>
    <scope>NUCLEOTIDE SEQUENCE</scope>
    <source>
        <strain evidence="3">CGMCC 1.15454</strain>
    </source>
</reference>
<accession>A0A9W5X727</accession>
<dbReference type="Gene3D" id="1.10.1790.10">
    <property type="entry name" value="PRD domain"/>
    <property type="match status" value="2"/>
</dbReference>
<dbReference type="RefSeq" id="WP_188725533.1">
    <property type="nucleotide sequence ID" value="NZ_BMJD01000033.1"/>
</dbReference>
<reference evidence="3" key="1">
    <citation type="journal article" date="2014" name="Int. J. Syst. Evol. Microbiol.">
        <title>Complete genome sequence of Corynebacterium casei LMG S-19264T (=DSM 44701T), isolated from a smear-ripened cheese.</title>
        <authorList>
            <consortium name="US DOE Joint Genome Institute (JGI-PGF)"/>
            <person name="Walter F."/>
            <person name="Albersmeier A."/>
            <person name="Kalinowski J."/>
            <person name="Ruckert C."/>
        </authorList>
    </citation>
    <scope>NUCLEOTIDE SEQUENCE</scope>
    <source>
        <strain evidence="3">CGMCC 1.15454</strain>
    </source>
</reference>
<dbReference type="SMART" id="SM01061">
    <property type="entry name" value="CAT_RBD"/>
    <property type="match status" value="1"/>
</dbReference>
<dbReference type="SUPFAM" id="SSF50151">
    <property type="entry name" value="SacY-like RNA-binding domain"/>
    <property type="match status" value="1"/>
</dbReference>
<evidence type="ECO:0000313" key="3">
    <source>
        <dbReference type="EMBL" id="GGB53162.1"/>
    </source>
</evidence>
<dbReference type="PANTHER" id="PTHR30185">
    <property type="entry name" value="CRYPTIC BETA-GLUCOSIDE BGL OPERON ANTITERMINATOR"/>
    <property type="match status" value="1"/>
</dbReference>
<dbReference type="SUPFAM" id="SSF63520">
    <property type="entry name" value="PTS-regulatory domain, PRD"/>
    <property type="match status" value="2"/>
</dbReference>
<dbReference type="GO" id="GO:0003723">
    <property type="term" value="F:RNA binding"/>
    <property type="evidence" value="ECO:0007669"/>
    <property type="project" value="InterPro"/>
</dbReference>
<dbReference type="PANTHER" id="PTHR30185:SF15">
    <property type="entry name" value="CRYPTIC BETA-GLUCOSIDE BGL OPERON ANTITERMINATOR"/>
    <property type="match status" value="1"/>
</dbReference>
<name>A0A9W5X727_9BACI</name>
<proteinExistence type="predicted"/>
<feature type="domain" description="PRD" evidence="2">
    <location>
        <begin position="176"/>
        <end position="287"/>
    </location>
</feature>
<dbReference type="AlphaFoldDB" id="A0A9W5X727"/>
<comment type="caution">
    <text evidence="3">The sequence shown here is derived from an EMBL/GenBank/DDBJ whole genome shotgun (WGS) entry which is preliminary data.</text>
</comment>